<protein>
    <submittedName>
        <fullName evidence="3">MoxR family ATPase</fullName>
    </submittedName>
</protein>
<evidence type="ECO:0000313" key="3">
    <source>
        <dbReference type="EMBL" id="QTH71659.1"/>
    </source>
</evidence>
<accession>A0A975DHH6</accession>
<dbReference type="EMBL" id="CP072133">
    <property type="protein sequence ID" value="QTH71659.1"/>
    <property type="molecule type" value="Genomic_DNA"/>
</dbReference>
<evidence type="ECO:0000259" key="1">
    <source>
        <dbReference type="Pfam" id="PF07726"/>
    </source>
</evidence>
<dbReference type="InterPro" id="IPR027417">
    <property type="entry name" value="P-loop_NTPase"/>
</dbReference>
<feature type="domain" description="ATPase AAA-3" evidence="1">
    <location>
        <begin position="35"/>
        <end position="165"/>
    </location>
</feature>
<keyword evidence="4" id="KW-1185">Reference proteome</keyword>
<dbReference type="GO" id="GO:0005524">
    <property type="term" value="F:ATP binding"/>
    <property type="evidence" value="ECO:0007669"/>
    <property type="project" value="InterPro"/>
</dbReference>
<feature type="domain" description="ChlI/MoxR AAA lid" evidence="2">
    <location>
        <begin position="226"/>
        <end position="281"/>
    </location>
</feature>
<dbReference type="GO" id="GO:0016887">
    <property type="term" value="F:ATP hydrolysis activity"/>
    <property type="evidence" value="ECO:0007669"/>
    <property type="project" value="InterPro"/>
</dbReference>
<dbReference type="InterPro" id="IPR050764">
    <property type="entry name" value="CbbQ/NirQ/NorQ/GpvN"/>
</dbReference>
<dbReference type="InterPro" id="IPR011703">
    <property type="entry name" value="ATPase_AAA-3"/>
</dbReference>
<sequence>MNHKIESILNVLSDVILDKPFELKIALCCLLSKGHLLIEDLPGMGKTTLAHALAKTFNLQYQRIQFTNDLLPMDITGGSVFNSTNHTFDFHPGPIFTQLLLADELNRASPKTQSALLEAMEENQVTVDKKSYPLDTPFFVIATQNPREQFGTHDLPESQLDRFFMRLSLGFPSLDAEKQLILNPSQRRQVPEAISSAEELVEIQKVIEKVKISPVVVDYILKLVSKTRNHPTLRSGLSPRASISLANAAKSWAFMDSRDFVTPDDVRLIAPFVCAHRLGMSKSEFSTAVLEQVAIGV</sequence>
<dbReference type="PANTHER" id="PTHR42759:SF5">
    <property type="entry name" value="METHANOL DEHYDROGENASE REGULATOR"/>
    <property type="match status" value="1"/>
</dbReference>
<dbReference type="SUPFAM" id="SSF52540">
    <property type="entry name" value="P-loop containing nucleoside triphosphate hydrolases"/>
    <property type="match status" value="1"/>
</dbReference>
<dbReference type="KEGG" id="pxi:J5O05_01410"/>
<dbReference type="AlphaFoldDB" id="A0A975DHH6"/>
<dbReference type="Pfam" id="PF17863">
    <property type="entry name" value="AAA_lid_2"/>
    <property type="match status" value="1"/>
</dbReference>
<dbReference type="Pfam" id="PF07726">
    <property type="entry name" value="AAA_3"/>
    <property type="match status" value="1"/>
</dbReference>
<reference evidence="3" key="1">
    <citation type="submission" date="2021-03" db="EMBL/GenBank/DDBJ databases">
        <title>Complete Genome of Pseudoalteromonas xiamenensis STKMTI.2, a new potential marine bacterium producing anti-Vibrio compounds.</title>
        <authorList>
            <person name="Handayani D.P."/>
            <person name="Isnansetyo A."/>
            <person name="Istiqomah I."/>
            <person name="Jumina J."/>
        </authorList>
    </citation>
    <scope>NUCLEOTIDE SEQUENCE</scope>
    <source>
        <strain evidence="3">STKMTI.2</strain>
    </source>
</reference>
<dbReference type="RefSeq" id="WP_208843285.1">
    <property type="nucleotide sequence ID" value="NZ_CP072133.1"/>
</dbReference>
<evidence type="ECO:0000313" key="4">
    <source>
        <dbReference type="Proteomes" id="UP000664904"/>
    </source>
</evidence>
<dbReference type="Gene3D" id="1.10.8.80">
    <property type="entry name" value="Magnesium chelatase subunit I, C-Terminal domain"/>
    <property type="match status" value="1"/>
</dbReference>
<dbReference type="PIRSF" id="PIRSF002849">
    <property type="entry name" value="AAA_ATPase_chaperone_MoxR_prd"/>
    <property type="match status" value="1"/>
</dbReference>
<dbReference type="PANTHER" id="PTHR42759">
    <property type="entry name" value="MOXR FAMILY PROTEIN"/>
    <property type="match status" value="1"/>
</dbReference>
<dbReference type="Proteomes" id="UP000664904">
    <property type="component" value="Chromosome"/>
</dbReference>
<dbReference type="InterPro" id="IPR041628">
    <property type="entry name" value="ChlI/MoxR_AAA_lid"/>
</dbReference>
<name>A0A975DHH6_9GAMM</name>
<evidence type="ECO:0000259" key="2">
    <source>
        <dbReference type="Pfam" id="PF17863"/>
    </source>
</evidence>
<proteinExistence type="predicted"/>
<dbReference type="Gene3D" id="3.40.50.300">
    <property type="entry name" value="P-loop containing nucleotide triphosphate hydrolases"/>
    <property type="match status" value="1"/>
</dbReference>
<organism evidence="3 4">
    <name type="scientific">Pseudoalteromonas xiamenensis</name>
    <dbReference type="NCBI Taxonomy" id="882626"/>
    <lineage>
        <taxon>Bacteria</taxon>
        <taxon>Pseudomonadati</taxon>
        <taxon>Pseudomonadota</taxon>
        <taxon>Gammaproteobacteria</taxon>
        <taxon>Alteromonadales</taxon>
        <taxon>Pseudoalteromonadaceae</taxon>
        <taxon>Pseudoalteromonas</taxon>
    </lineage>
</organism>
<gene>
    <name evidence="3" type="ORF">J5O05_01410</name>
</gene>
<dbReference type="CDD" id="cd00009">
    <property type="entry name" value="AAA"/>
    <property type="match status" value="1"/>
</dbReference>